<dbReference type="STRING" id="7574.A0A2R2MPY6"/>
<evidence type="ECO:0000256" key="3">
    <source>
        <dbReference type="ARBA" id="ARBA00022614"/>
    </source>
</evidence>
<accession>A0A2R2MPY6</accession>
<dbReference type="InterPro" id="IPR032675">
    <property type="entry name" value="LRR_dom_sf"/>
</dbReference>
<evidence type="ECO:0000256" key="5">
    <source>
        <dbReference type="SAM" id="MobiDB-lite"/>
    </source>
</evidence>
<keyword evidence="2" id="KW-0963">Cytoplasm</keyword>
<dbReference type="Pfam" id="PF00560">
    <property type="entry name" value="LRR_1"/>
    <property type="match status" value="1"/>
</dbReference>
<protein>
    <submittedName>
        <fullName evidence="7">X-ray radiation resistance-associated protein 1-like</fullName>
    </submittedName>
</protein>
<keyword evidence="4" id="KW-0677">Repeat</keyword>
<evidence type="ECO:0000256" key="2">
    <source>
        <dbReference type="ARBA" id="ARBA00022490"/>
    </source>
</evidence>
<comment type="subcellular location">
    <subcellularLocation>
        <location evidence="1">Cytoplasm</location>
    </subcellularLocation>
</comment>
<dbReference type="SUPFAM" id="SSF52058">
    <property type="entry name" value="L domain-like"/>
    <property type="match status" value="1"/>
</dbReference>
<dbReference type="GeneID" id="106181326"/>
<evidence type="ECO:0000256" key="4">
    <source>
        <dbReference type="ARBA" id="ARBA00022737"/>
    </source>
</evidence>
<dbReference type="RefSeq" id="XP_023932305.1">
    <property type="nucleotide sequence ID" value="XM_024076537.1"/>
</dbReference>
<dbReference type="InParanoid" id="A0A2R2MPY6"/>
<gene>
    <name evidence="7" type="primary">LOC106181326</name>
</gene>
<feature type="compositionally biased region" description="Basic residues" evidence="5">
    <location>
        <begin position="292"/>
        <end position="301"/>
    </location>
</feature>
<dbReference type="InterPro" id="IPR003591">
    <property type="entry name" value="Leu-rich_rpt_typical-subtyp"/>
</dbReference>
<keyword evidence="3" id="KW-0433">Leucine-rich repeat</keyword>
<dbReference type="PROSITE" id="PS51450">
    <property type="entry name" value="LRR"/>
    <property type="match status" value="3"/>
</dbReference>
<dbReference type="GO" id="GO:0005634">
    <property type="term" value="C:nucleus"/>
    <property type="evidence" value="ECO:0007669"/>
    <property type="project" value="TreeGrafter"/>
</dbReference>
<feature type="region of interest" description="Disordered" evidence="5">
    <location>
        <begin position="289"/>
        <end position="341"/>
    </location>
</feature>
<dbReference type="OrthoDB" id="1687175at2759"/>
<dbReference type="GO" id="GO:0005737">
    <property type="term" value="C:cytoplasm"/>
    <property type="evidence" value="ECO:0007669"/>
    <property type="project" value="UniProtKB-SubCell"/>
</dbReference>
<reference evidence="7" key="1">
    <citation type="submission" date="2025-08" db="UniProtKB">
        <authorList>
            <consortium name="RefSeq"/>
        </authorList>
    </citation>
    <scope>IDENTIFICATION</scope>
    <source>
        <tissue evidence="7">Gonads</tissue>
    </source>
</reference>
<dbReference type="Gene3D" id="3.80.10.10">
    <property type="entry name" value="Ribonuclease Inhibitor"/>
    <property type="match status" value="1"/>
</dbReference>
<evidence type="ECO:0000313" key="7">
    <source>
        <dbReference type="RefSeq" id="XP_023932305.1"/>
    </source>
</evidence>
<feature type="region of interest" description="Disordered" evidence="5">
    <location>
        <begin position="64"/>
        <end position="84"/>
    </location>
</feature>
<dbReference type="KEGG" id="lak:106181326"/>
<dbReference type="PANTHER" id="PTHR22710">
    <property type="entry name" value="X-RAY RADIATION RESISTANCE ASSOCIATED PROTEIN 1 XRRA1"/>
    <property type="match status" value="1"/>
</dbReference>
<dbReference type="AlphaFoldDB" id="A0A2R2MPY6"/>
<name>A0A2R2MPY6_LINAN</name>
<evidence type="ECO:0000256" key="1">
    <source>
        <dbReference type="ARBA" id="ARBA00004496"/>
    </source>
</evidence>
<dbReference type="InterPro" id="IPR001611">
    <property type="entry name" value="Leu-rich_rpt"/>
</dbReference>
<dbReference type="PANTHER" id="PTHR22710:SF2">
    <property type="entry name" value="X-RAY RADIATION RESISTANCE-ASSOCIATED PROTEIN 1"/>
    <property type="match status" value="1"/>
</dbReference>
<evidence type="ECO:0000313" key="6">
    <source>
        <dbReference type="Proteomes" id="UP000085678"/>
    </source>
</evidence>
<dbReference type="SMART" id="SM00369">
    <property type="entry name" value="LRR_TYP"/>
    <property type="match status" value="3"/>
</dbReference>
<sequence length="493" mass="56188">MAIPGVKYDDGGVGVPGNCFPVRSIFKQSEEGGGAWLVSLRAEQRRRFKAVLCSKPKTYSQIKEEKKQSAAPISTPRLQGNLSDEEEGETLDGFYLMKHSCVEDPSDLCSVNICGKGITEVKEEDLGLFDNVAYVNAGENFLPFEAFRGFPIIRELEIPLNGLRGIRITRKDFPHMEVLDLSYNNLAKEDILMLGVIPKLRVLHLTGNNFKELPPDLAQPFKSEKEKRMERFPALEILFLDDNKLSDLSTFSALAGLRRLRHLSLEKNNIFSVPQLRLVGGRLITQESPAFKKMKKSKTPKSRPLSARSQRKMEEEDRDDQPRPPKETQKPEKQRKKKTVPGHYKGYEILLDVPEDPNTHIPKDLQGSVRALKQMLDHPIVFRDNVVQLDRIQKPFEPYKQHKYLSDVPPKTYQEKVDDMLTEMKTRTAVTEAPLNVALKDKRKMKDFPEAPTLLGDVQRKYNAVRTASMHDAREARKALKSTLDEVSKKNQK</sequence>
<dbReference type="Proteomes" id="UP000085678">
    <property type="component" value="Unplaced"/>
</dbReference>
<feature type="compositionally biased region" description="Basic and acidic residues" evidence="5">
    <location>
        <begin position="311"/>
        <end position="332"/>
    </location>
</feature>
<keyword evidence="6" id="KW-1185">Reference proteome</keyword>
<organism evidence="6 7">
    <name type="scientific">Lingula anatina</name>
    <name type="common">Brachiopod</name>
    <name type="synonym">Lingula unguis</name>
    <dbReference type="NCBI Taxonomy" id="7574"/>
    <lineage>
        <taxon>Eukaryota</taxon>
        <taxon>Metazoa</taxon>
        <taxon>Spiralia</taxon>
        <taxon>Lophotrochozoa</taxon>
        <taxon>Brachiopoda</taxon>
        <taxon>Linguliformea</taxon>
        <taxon>Lingulata</taxon>
        <taxon>Lingulida</taxon>
        <taxon>Linguloidea</taxon>
        <taxon>Lingulidae</taxon>
        <taxon>Lingula</taxon>
    </lineage>
</organism>
<proteinExistence type="predicted"/>